<evidence type="ECO:0000256" key="1">
    <source>
        <dbReference type="ARBA" id="ARBA00022679"/>
    </source>
</evidence>
<comment type="caution">
    <text evidence="2">The sequence shown here is derived from an EMBL/GenBank/DDBJ whole genome shotgun (WGS) entry which is preliminary data.</text>
</comment>
<dbReference type="InterPro" id="IPR051283">
    <property type="entry name" value="Sec_Metabolite_Acyltrans"/>
</dbReference>
<accession>A0A438KIM9</accession>
<reference evidence="2 3" key="1">
    <citation type="journal article" date="2018" name="PLoS Genet.">
        <title>Population sequencing reveals clonal diversity and ancestral inbreeding in the grapevine cultivar Chardonnay.</title>
        <authorList>
            <person name="Roach M.J."/>
            <person name="Johnson D.L."/>
            <person name="Bohlmann J."/>
            <person name="van Vuuren H.J."/>
            <person name="Jones S.J."/>
            <person name="Pretorius I.S."/>
            <person name="Schmidt S.A."/>
            <person name="Borneman A.R."/>
        </authorList>
    </citation>
    <scope>NUCLEOTIDE SEQUENCE [LARGE SCALE GENOMIC DNA]</scope>
    <source>
        <strain evidence="3">cv. Chardonnay</strain>
        <tissue evidence="2">Leaf</tissue>
    </source>
</reference>
<dbReference type="EMBL" id="QGNW01000005">
    <property type="protein sequence ID" value="RVX21030.1"/>
    <property type="molecule type" value="Genomic_DNA"/>
</dbReference>
<dbReference type="PANTHER" id="PTHR31896:SF43">
    <property type="entry name" value="PROTEIN ENHANCED PSEUDOMONAS SUSCEPTIBILITY 1"/>
    <property type="match status" value="1"/>
</dbReference>
<evidence type="ECO:0000313" key="2">
    <source>
        <dbReference type="EMBL" id="RVX21030.1"/>
    </source>
</evidence>
<dbReference type="OrthoDB" id="1918628at2759"/>
<evidence type="ECO:0000313" key="3">
    <source>
        <dbReference type="Proteomes" id="UP000288805"/>
    </source>
</evidence>
<dbReference type="Pfam" id="PF02458">
    <property type="entry name" value="Transferase"/>
    <property type="match status" value="1"/>
</dbReference>
<dbReference type="Gene3D" id="3.30.559.10">
    <property type="entry name" value="Chloramphenicol acetyltransferase-like domain"/>
    <property type="match status" value="2"/>
</dbReference>
<gene>
    <name evidence="2" type="primary">VvCHDp000110_12</name>
    <name evidence="2" type="ORF">CK203_001740</name>
</gene>
<dbReference type="PANTHER" id="PTHR31896">
    <property type="entry name" value="FAMILY REGULATORY PROTEIN, PUTATIVE (AFU_ORTHOLOGUE AFUA_3G14730)-RELATED"/>
    <property type="match status" value="1"/>
</dbReference>
<proteinExistence type="predicted"/>
<dbReference type="AlphaFoldDB" id="A0A438KIM9"/>
<organism evidence="2 3">
    <name type="scientific">Vitis vinifera</name>
    <name type="common">Grape</name>
    <dbReference type="NCBI Taxonomy" id="29760"/>
    <lineage>
        <taxon>Eukaryota</taxon>
        <taxon>Viridiplantae</taxon>
        <taxon>Streptophyta</taxon>
        <taxon>Embryophyta</taxon>
        <taxon>Tracheophyta</taxon>
        <taxon>Spermatophyta</taxon>
        <taxon>Magnoliopsida</taxon>
        <taxon>eudicotyledons</taxon>
        <taxon>Gunneridae</taxon>
        <taxon>Pentapetalae</taxon>
        <taxon>rosids</taxon>
        <taxon>Vitales</taxon>
        <taxon>Vitaceae</taxon>
        <taxon>Viteae</taxon>
        <taxon>Vitis</taxon>
    </lineage>
</organism>
<dbReference type="InterPro" id="IPR023213">
    <property type="entry name" value="CAT-like_dom_sf"/>
</dbReference>
<dbReference type="GO" id="GO:0016740">
    <property type="term" value="F:transferase activity"/>
    <property type="evidence" value="ECO:0007669"/>
    <property type="project" value="UniProtKB-KW"/>
</dbReference>
<sequence length="227" mass="25811">MPKICESNFVNVNGTNPSESTKRIELNPWELQYLLSALIQTGLLFRKPTPPQEHSIIDHLKTSLSRTRLVLSIRRPPWHHPANGVTMGDILDPIYVPRIMSSFFPLHETRSFHGVSEPLLAVQVTELVDGIFVGCTMNHVVSDGTSFQHFFKIIQQSGYLDRALFNTYAKPSRGCIMSLKGILDNLHKGETTITEYMQLIKMCNDELLLTNVAYDIDELILKIMWSL</sequence>
<keyword evidence="1 2" id="KW-0808">Transferase</keyword>
<protein>
    <submittedName>
        <fullName evidence="2">Putative acetyltransferase</fullName>
    </submittedName>
</protein>
<dbReference type="Proteomes" id="UP000288805">
    <property type="component" value="Unassembled WGS sequence"/>
</dbReference>
<name>A0A438KIM9_VITVI</name>